<dbReference type="GO" id="GO:0016491">
    <property type="term" value="F:oxidoreductase activity"/>
    <property type="evidence" value="ECO:0007669"/>
    <property type="project" value="UniProtKB-KW"/>
</dbReference>
<dbReference type="OrthoDB" id="6411518at2759"/>
<evidence type="ECO:0000313" key="4">
    <source>
        <dbReference type="Proteomes" id="UP000759131"/>
    </source>
</evidence>
<evidence type="ECO:0000313" key="3">
    <source>
        <dbReference type="EMBL" id="CAD7631899.1"/>
    </source>
</evidence>
<dbReference type="InterPro" id="IPR036291">
    <property type="entry name" value="NAD(P)-bd_dom_sf"/>
</dbReference>
<dbReference type="Proteomes" id="UP000759131">
    <property type="component" value="Unassembled WGS sequence"/>
</dbReference>
<feature type="non-terminal residue" evidence="3">
    <location>
        <position position="264"/>
    </location>
</feature>
<dbReference type="InterPro" id="IPR002347">
    <property type="entry name" value="SDR_fam"/>
</dbReference>
<dbReference type="PANTHER" id="PTHR43157">
    <property type="entry name" value="PHOSPHATIDYLINOSITOL-GLYCAN BIOSYNTHESIS CLASS F PROTEIN-RELATED"/>
    <property type="match status" value="1"/>
</dbReference>
<evidence type="ECO:0000256" key="2">
    <source>
        <dbReference type="RuleBase" id="RU000363"/>
    </source>
</evidence>
<keyword evidence="1" id="KW-0560">Oxidoreductase</keyword>
<dbReference type="CDD" id="cd05327">
    <property type="entry name" value="retinol-DH_like_SDR_c_like"/>
    <property type="match status" value="1"/>
</dbReference>
<comment type="similarity">
    <text evidence="2">Belongs to the short-chain dehydrogenases/reductases (SDR) family.</text>
</comment>
<dbReference type="Gene3D" id="3.40.50.720">
    <property type="entry name" value="NAD(P)-binding Rossmann-like Domain"/>
    <property type="match status" value="1"/>
</dbReference>
<dbReference type="EMBL" id="CAJPIZ010010155">
    <property type="protein sequence ID" value="CAG2112329.1"/>
    <property type="molecule type" value="Genomic_DNA"/>
</dbReference>
<evidence type="ECO:0000256" key="1">
    <source>
        <dbReference type="ARBA" id="ARBA00023002"/>
    </source>
</evidence>
<feature type="non-terminal residue" evidence="3">
    <location>
        <position position="1"/>
    </location>
</feature>
<dbReference type="PRINTS" id="PR00080">
    <property type="entry name" value="SDRFAMILY"/>
</dbReference>
<dbReference type="PRINTS" id="PR00081">
    <property type="entry name" value="GDHRDH"/>
</dbReference>
<dbReference type="SUPFAM" id="SSF51735">
    <property type="entry name" value="NAD(P)-binding Rossmann-fold domains"/>
    <property type="match status" value="1"/>
</dbReference>
<dbReference type="PANTHER" id="PTHR43157:SF73">
    <property type="entry name" value="WW DOMAIN-CONTAINING OXIDOREDUCTASE-LIKE PROTEIN"/>
    <property type="match status" value="1"/>
</dbReference>
<reference evidence="3" key="1">
    <citation type="submission" date="2020-11" db="EMBL/GenBank/DDBJ databases">
        <authorList>
            <person name="Tran Van P."/>
        </authorList>
    </citation>
    <scope>NUCLEOTIDE SEQUENCE</scope>
</reference>
<name>A0A7R9Q479_9ACAR</name>
<organism evidence="3">
    <name type="scientific">Medioppia subpectinata</name>
    <dbReference type="NCBI Taxonomy" id="1979941"/>
    <lineage>
        <taxon>Eukaryota</taxon>
        <taxon>Metazoa</taxon>
        <taxon>Ecdysozoa</taxon>
        <taxon>Arthropoda</taxon>
        <taxon>Chelicerata</taxon>
        <taxon>Arachnida</taxon>
        <taxon>Acari</taxon>
        <taxon>Acariformes</taxon>
        <taxon>Sarcoptiformes</taxon>
        <taxon>Oribatida</taxon>
        <taxon>Brachypylina</taxon>
        <taxon>Oppioidea</taxon>
        <taxon>Oppiidae</taxon>
        <taxon>Medioppia</taxon>
    </lineage>
</organism>
<protein>
    <recommendedName>
        <fullName evidence="5">Retinol dehydrogenase 11</fullName>
    </recommendedName>
</protein>
<sequence>KWSHKPSDVIIGCRDIQKGENAAQDIRIKNPKADIIVMKLDLSSLSSVRHFAKSVAKQLTKVDILINNAGVMMCPESTTDEGFELQLVSNYLGHFLLNHCLMPLLKKSTKARIVNLSSICHILGKIHFDNINLKNGVYRPMKAYSQSKLAIILSTQEMSRRLGTDSSVTVYSLHPGVIQTEITRHFPLYLYLFLKPFMVSIETGTQTTLYCALEESIENESGFYYENCQRLDNMVSQAIDAKNAQKLWDLSSDLVQLEDQLKIK</sequence>
<accession>A0A7R9Q479</accession>
<dbReference type="EMBL" id="OC864730">
    <property type="protein sequence ID" value="CAD7631899.1"/>
    <property type="molecule type" value="Genomic_DNA"/>
</dbReference>
<dbReference type="Pfam" id="PF00106">
    <property type="entry name" value="adh_short"/>
    <property type="match status" value="1"/>
</dbReference>
<gene>
    <name evidence="3" type="ORF">OSB1V03_LOCUS12308</name>
</gene>
<dbReference type="AlphaFoldDB" id="A0A7R9Q479"/>
<evidence type="ECO:0008006" key="5">
    <source>
        <dbReference type="Google" id="ProtNLM"/>
    </source>
</evidence>
<proteinExistence type="inferred from homology"/>
<keyword evidence="4" id="KW-1185">Reference proteome</keyword>